<dbReference type="AlphaFoldDB" id="A0ABD1DM52"/>
<accession>A0ABD1DM52</accession>
<evidence type="ECO:0000313" key="4">
    <source>
        <dbReference type="EMBL" id="KAL1400651.1"/>
    </source>
</evidence>
<feature type="compositionally biased region" description="Acidic residues" evidence="1">
    <location>
        <begin position="362"/>
        <end position="371"/>
    </location>
</feature>
<dbReference type="Gene3D" id="2.170.140.10">
    <property type="entry name" value="Chitin binding domain"/>
    <property type="match status" value="1"/>
</dbReference>
<feature type="signal peptide" evidence="2">
    <location>
        <begin position="1"/>
        <end position="23"/>
    </location>
</feature>
<dbReference type="SUPFAM" id="SSF57625">
    <property type="entry name" value="Invertebrate chitin-binding proteins"/>
    <property type="match status" value="2"/>
</dbReference>
<reference evidence="4 5" key="1">
    <citation type="submission" date="2024-05" db="EMBL/GenBank/DDBJ databases">
        <title>Culex pipiens pipiens assembly and annotation.</title>
        <authorList>
            <person name="Alout H."/>
            <person name="Durand T."/>
        </authorList>
    </citation>
    <scope>NUCLEOTIDE SEQUENCE [LARGE SCALE GENOMIC DNA]</scope>
    <source>
        <strain evidence="4">HA-2024</strain>
        <tissue evidence="4">Whole body</tissue>
    </source>
</reference>
<gene>
    <name evidence="4" type="ORF">pipiens_007252</name>
</gene>
<sequence>MNTWRACFGTVGVLLVLSCRISAQDDLFSVGTLRAATAATDEFESPPACAAGQLAVCVGCKKIKICTAAASDADNPKQLCPTDMPYCNSDEGGVCSVNPDSKVECVAAVPVFNCTATGMFPDPYSCTGYYFCESIGAPGDAYKCDPGYNYNSNYVSYFYYCKANPDDATAPKQPVMFSCGSGATLDAKQSKCIYKCPREGLFKKDGSPSSYYQCAYTAGVLVSQEKKCPTAGQVFDDTKKTCVKGPATTTTPAPFSLGSVSQASVTMRFGTALFSTSCVLLGFAQLSLGQLNACGRPIDPLPTLVCTGCNTVKICIGPTSVTEGLCVGGPYCHQNGNGVDCTDEAPPGCEPDIITEPPPPEPEGEDGDPEESSILCTGVGIFPDPTDCNVYHYCPARNRFSWVQVCPPDYAFAYTSPAASDRFPCKQIKTEAKDCVKISCSSSGDTLKSYGTSKIFYGICSGEGRVAMVKCSDGATFNGTECVFKCAKEGLYPNTVDPSQYYQCYFAGKTLVVRAKSCPEGRTFDTSLMVCT</sequence>
<organism evidence="4 5">
    <name type="scientific">Culex pipiens pipiens</name>
    <name type="common">Northern house mosquito</name>
    <dbReference type="NCBI Taxonomy" id="38569"/>
    <lineage>
        <taxon>Eukaryota</taxon>
        <taxon>Metazoa</taxon>
        <taxon>Ecdysozoa</taxon>
        <taxon>Arthropoda</taxon>
        <taxon>Hexapoda</taxon>
        <taxon>Insecta</taxon>
        <taxon>Pterygota</taxon>
        <taxon>Neoptera</taxon>
        <taxon>Endopterygota</taxon>
        <taxon>Diptera</taxon>
        <taxon>Nematocera</taxon>
        <taxon>Culicoidea</taxon>
        <taxon>Culicidae</taxon>
        <taxon>Culicinae</taxon>
        <taxon>Culicini</taxon>
        <taxon>Culex</taxon>
        <taxon>Culex</taxon>
    </lineage>
</organism>
<dbReference type="Pfam" id="PF01607">
    <property type="entry name" value="CBM_14"/>
    <property type="match status" value="1"/>
</dbReference>
<comment type="caution">
    <text evidence="4">The sequence shown here is derived from an EMBL/GenBank/DDBJ whole genome shotgun (WGS) entry which is preliminary data.</text>
</comment>
<keyword evidence="2" id="KW-0732">Signal</keyword>
<dbReference type="InterPro" id="IPR036508">
    <property type="entry name" value="Chitin-bd_dom_sf"/>
</dbReference>
<feature type="chain" id="PRO_5044879810" description="Chitin-binding type-2 domain-containing protein" evidence="2">
    <location>
        <begin position="24"/>
        <end position="532"/>
    </location>
</feature>
<proteinExistence type="predicted"/>
<protein>
    <recommendedName>
        <fullName evidence="3">Chitin-binding type-2 domain-containing protein</fullName>
    </recommendedName>
</protein>
<dbReference type="EMBL" id="JBEHCU010005171">
    <property type="protein sequence ID" value="KAL1400651.1"/>
    <property type="molecule type" value="Genomic_DNA"/>
</dbReference>
<dbReference type="PROSITE" id="PS51257">
    <property type="entry name" value="PROKAR_LIPOPROTEIN"/>
    <property type="match status" value="1"/>
</dbReference>
<name>A0ABD1DM52_CULPP</name>
<dbReference type="SMART" id="SM00494">
    <property type="entry name" value="ChtBD2"/>
    <property type="match status" value="3"/>
</dbReference>
<evidence type="ECO:0000259" key="3">
    <source>
        <dbReference type="PROSITE" id="PS50940"/>
    </source>
</evidence>
<feature type="region of interest" description="Disordered" evidence="1">
    <location>
        <begin position="350"/>
        <end position="371"/>
    </location>
</feature>
<keyword evidence="5" id="KW-1185">Reference proteome</keyword>
<feature type="domain" description="Chitin-binding type-2" evidence="3">
    <location>
        <begin position="483"/>
        <end position="532"/>
    </location>
</feature>
<dbReference type="Proteomes" id="UP001562425">
    <property type="component" value="Unassembled WGS sequence"/>
</dbReference>
<evidence type="ECO:0000256" key="1">
    <source>
        <dbReference type="SAM" id="MobiDB-lite"/>
    </source>
</evidence>
<evidence type="ECO:0000313" key="5">
    <source>
        <dbReference type="Proteomes" id="UP001562425"/>
    </source>
</evidence>
<feature type="domain" description="Chitin-binding type-2" evidence="3">
    <location>
        <begin position="373"/>
        <end position="437"/>
    </location>
</feature>
<dbReference type="InterPro" id="IPR002557">
    <property type="entry name" value="Chitin-bd_dom"/>
</dbReference>
<dbReference type="PROSITE" id="PS50940">
    <property type="entry name" value="CHIT_BIND_II"/>
    <property type="match status" value="2"/>
</dbReference>
<evidence type="ECO:0000256" key="2">
    <source>
        <dbReference type="SAM" id="SignalP"/>
    </source>
</evidence>